<proteinExistence type="inferred from homology"/>
<evidence type="ECO:0000256" key="3">
    <source>
        <dbReference type="ARBA" id="ARBA00022605"/>
    </source>
</evidence>
<sequence>MTMDALQYNQIHVAPANRLAGAITPPASKSSSARAVLAAALAPGRSHVVNVATSNNVRAMMDCCRALGAEITDTGTGVEIVGPEELTAGTTLCPGNSGIVLRLLMGATALTRDVTFITPYVESLGRRSNSEMVGALRELGVLCTSTGPDDRLPITLDGSATHGGHVAISGRRSSQFLSGLLYLGGLLGEELTVTVKDQLKARPMVRTTLDVLRNAGVDVRASDDLMEFHVDGRQRFQPARHVVGSDPASTAALLALAASVESEIRLENCVLEELGGVLDYLREIGVDLVQDGTTLTVRGGGPLKPMDFDGSIAPDAVLPLAALAAHADGTSRFYNIEHLRYKECDRISDFRHELRTAGVDADERRDELIVHGSSEGVRGGVVVDSHYDHGVVFAMTLVALRSEDGLTIRNPQYAGQTYPKFFDDLGRLGVTVTV</sequence>
<dbReference type="Proteomes" id="UP000555564">
    <property type="component" value="Unassembled WGS sequence"/>
</dbReference>
<comment type="caution">
    <text evidence="7">Lacks conserved residue(s) required for the propagation of feature annotation.</text>
</comment>
<feature type="binding site" evidence="7">
    <location>
        <position position="342"/>
    </location>
    <ligand>
        <name>3-phosphoshikimate</name>
        <dbReference type="ChEBI" id="CHEBI:145989"/>
    </ligand>
</feature>
<feature type="domain" description="Enolpyruvate transferase" evidence="8">
    <location>
        <begin position="14"/>
        <end position="425"/>
    </location>
</feature>
<dbReference type="UniPathway" id="UPA00053">
    <property type="reaction ID" value="UER00089"/>
</dbReference>
<feature type="binding site" evidence="7">
    <location>
        <position position="175"/>
    </location>
    <ligand>
        <name>phosphoenolpyruvate</name>
        <dbReference type="ChEBI" id="CHEBI:58702"/>
    </ligand>
</feature>
<dbReference type="Pfam" id="PF00275">
    <property type="entry name" value="EPSP_synthase"/>
    <property type="match status" value="1"/>
</dbReference>
<dbReference type="GO" id="GO:0003866">
    <property type="term" value="F:3-phosphoshikimate 1-carboxyvinyltransferase activity"/>
    <property type="evidence" value="ECO:0007669"/>
    <property type="project" value="UniProtKB-UniRule"/>
</dbReference>
<protein>
    <recommendedName>
        <fullName evidence="7">3-phosphoshikimate 1-carboxyvinyltransferase</fullName>
        <ecNumber evidence="7">2.5.1.19</ecNumber>
    </recommendedName>
    <alternativeName>
        <fullName evidence="7">5-enolpyruvylshikimate-3-phosphate synthase</fullName>
        <shortName evidence="7">EPSP synthase</shortName>
        <shortName evidence="7">EPSPS</shortName>
    </alternativeName>
</protein>
<evidence type="ECO:0000259" key="8">
    <source>
        <dbReference type="Pfam" id="PF00275"/>
    </source>
</evidence>
<evidence type="ECO:0000313" key="9">
    <source>
        <dbReference type="EMBL" id="MBB6470591.1"/>
    </source>
</evidence>
<feature type="binding site" evidence="7">
    <location>
        <position position="29"/>
    </location>
    <ligand>
        <name>phosphoenolpyruvate</name>
        <dbReference type="ChEBI" id="CHEBI:58702"/>
    </ligand>
</feature>
<comment type="catalytic activity">
    <reaction evidence="6">
        <text>3-phosphoshikimate + phosphoenolpyruvate = 5-O-(1-carboxyvinyl)-3-phosphoshikimate + phosphate</text>
        <dbReference type="Rhea" id="RHEA:21256"/>
        <dbReference type="ChEBI" id="CHEBI:43474"/>
        <dbReference type="ChEBI" id="CHEBI:57701"/>
        <dbReference type="ChEBI" id="CHEBI:58702"/>
        <dbReference type="ChEBI" id="CHEBI:145989"/>
        <dbReference type="EC" id="2.5.1.19"/>
    </reaction>
    <physiologicalReaction direction="left-to-right" evidence="6">
        <dbReference type="Rhea" id="RHEA:21257"/>
    </physiologicalReaction>
</comment>
<evidence type="ECO:0000256" key="4">
    <source>
        <dbReference type="ARBA" id="ARBA00022679"/>
    </source>
</evidence>
<feature type="binding site" evidence="7">
    <location>
        <position position="98"/>
    </location>
    <ligand>
        <name>phosphoenolpyruvate</name>
        <dbReference type="ChEBI" id="CHEBI:58702"/>
    </ligand>
</feature>
<feature type="active site" description="Proton acceptor" evidence="7">
    <location>
        <position position="315"/>
    </location>
</feature>
<dbReference type="InterPro" id="IPR023193">
    <property type="entry name" value="EPSP_synthase_CS"/>
</dbReference>
<feature type="binding site" evidence="7">
    <location>
        <position position="173"/>
    </location>
    <ligand>
        <name>3-phosphoshikimate</name>
        <dbReference type="ChEBI" id="CHEBI:145989"/>
    </ligand>
</feature>
<keyword evidence="10" id="KW-1185">Reference proteome</keyword>
<comment type="caution">
    <text evidence="9">The sequence shown here is derived from an EMBL/GenBank/DDBJ whole genome shotgun (WGS) entry which is preliminary data.</text>
</comment>
<dbReference type="GO" id="GO:0009073">
    <property type="term" value="P:aromatic amino acid family biosynthetic process"/>
    <property type="evidence" value="ECO:0007669"/>
    <property type="project" value="UniProtKB-KW"/>
</dbReference>
<dbReference type="PANTHER" id="PTHR21090:SF5">
    <property type="entry name" value="PENTAFUNCTIONAL AROM POLYPEPTIDE"/>
    <property type="match status" value="1"/>
</dbReference>
<feature type="binding site" evidence="7">
    <location>
        <position position="30"/>
    </location>
    <ligand>
        <name>3-phosphoshikimate</name>
        <dbReference type="ChEBI" id="CHEBI:145989"/>
    </ligand>
</feature>
<feature type="binding site" evidence="7">
    <location>
        <position position="127"/>
    </location>
    <ligand>
        <name>phosphoenolpyruvate</name>
        <dbReference type="ChEBI" id="CHEBI:58702"/>
    </ligand>
</feature>
<dbReference type="HAMAP" id="MF_00210">
    <property type="entry name" value="EPSP_synth"/>
    <property type="match status" value="1"/>
</dbReference>
<feature type="binding site" evidence="7">
    <location>
        <position position="29"/>
    </location>
    <ligand>
        <name>3-phosphoshikimate</name>
        <dbReference type="ChEBI" id="CHEBI:145989"/>
    </ligand>
</feature>
<evidence type="ECO:0000256" key="1">
    <source>
        <dbReference type="ARBA" id="ARBA00004811"/>
    </source>
</evidence>
<comment type="subunit">
    <text evidence="7">Monomer.</text>
</comment>
<dbReference type="PROSITE" id="PS00885">
    <property type="entry name" value="EPSP_SYNTHASE_2"/>
    <property type="match status" value="1"/>
</dbReference>
<dbReference type="GO" id="GO:0008652">
    <property type="term" value="P:amino acid biosynthetic process"/>
    <property type="evidence" value="ECO:0007669"/>
    <property type="project" value="UniProtKB-KW"/>
</dbReference>
<accession>A0A7X0I8I4</accession>
<comment type="function">
    <text evidence="7">Catalyzes the transfer of the enolpyruvyl moiety of phosphoenolpyruvate (PEP) to the 5-hydroxyl of shikimate-3-phosphate (S3P) to produce enolpyruvyl shikimate-3-phosphate and inorganic phosphate.</text>
</comment>
<dbReference type="InterPro" id="IPR013792">
    <property type="entry name" value="RNA3'P_cycl/enolpyr_Trfase_a/b"/>
</dbReference>
<keyword evidence="5 7" id="KW-0057">Aromatic amino acid biosynthesis</keyword>
<feature type="binding site" evidence="7">
    <location>
        <position position="416"/>
    </location>
    <ligand>
        <name>phosphoenolpyruvate</name>
        <dbReference type="ChEBI" id="CHEBI:58702"/>
    </ligand>
</feature>
<comment type="subcellular location">
    <subcellularLocation>
        <location evidence="7">Cytoplasm</location>
    </subcellularLocation>
</comment>
<evidence type="ECO:0000256" key="2">
    <source>
        <dbReference type="ARBA" id="ARBA00009948"/>
    </source>
</evidence>
<comment type="similarity">
    <text evidence="2 7">Belongs to the EPSP synthase family.</text>
</comment>
<dbReference type="SUPFAM" id="SSF55205">
    <property type="entry name" value="EPT/RTPC-like"/>
    <property type="match status" value="1"/>
</dbReference>
<name>A0A7X0I8I4_9ACTN</name>
<dbReference type="EC" id="2.5.1.19" evidence="7"/>
<keyword evidence="4 7" id="KW-0808">Transferase</keyword>
<evidence type="ECO:0000256" key="5">
    <source>
        <dbReference type="ARBA" id="ARBA00023141"/>
    </source>
</evidence>
<dbReference type="InterPro" id="IPR001986">
    <property type="entry name" value="Enolpyruvate_Tfrase_dom"/>
</dbReference>
<dbReference type="InterPro" id="IPR036968">
    <property type="entry name" value="Enolpyruvate_Tfrase_sf"/>
</dbReference>
<dbReference type="Gene3D" id="3.65.10.10">
    <property type="entry name" value="Enolpyruvate transferase domain"/>
    <property type="match status" value="2"/>
</dbReference>
<dbReference type="PIRSF" id="PIRSF000505">
    <property type="entry name" value="EPSPS"/>
    <property type="match status" value="1"/>
</dbReference>
<feature type="binding site" evidence="7">
    <location>
        <position position="346"/>
    </location>
    <ligand>
        <name>phosphoenolpyruvate</name>
        <dbReference type="ChEBI" id="CHEBI:58702"/>
    </ligand>
</feature>
<evidence type="ECO:0000256" key="6">
    <source>
        <dbReference type="ARBA" id="ARBA00044633"/>
    </source>
</evidence>
<dbReference type="AlphaFoldDB" id="A0A7X0I8I4"/>
<keyword evidence="3 7" id="KW-0028">Amino-acid biosynthesis</keyword>
<dbReference type="PANTHER" id="PTHR21090">
    <property type="entry name" value="AROM/DEHYDROQUINATE SYNTHASE"/>
    <property type="match status" value="1"/>
</dbReference>
<evidence type="ECO:0000313" key="10">
    <source>
        <dbReference type="Proteomes" id="UP000555564"/>
    </source>
</evidence>
<dbReference type="InterPro" id="IPR006264">
    <property type="entry name" value="EPSP_synthase"/>
</dbReference>
<dbReference type="NCBIfam" id="TIGR01356">
    <property type="entry name" value="aroA"/>
    <property type="match status" value="1"/>
</dbReference>
<organism evidence="9 10">
    <name type="scientific">Sphaerisporangium rubeum</name>
    <dbReference type="NCBI Taxonomy" id="321317"/>
    <lineage>
        <taxon>Bacteria</taxon>
        <taxon>Bacillati</taxon>
        <taxon>Actinomycetota</taxon>
        <taxon>Actinomycetes</taxon>
        <taxon>Streptosporangiales</taxon>
        <taxon>Streptosporangiaceae</taxon>
        <taxon>Sphaerisporangium</taxon>
    </lineage>
</organism>
<dbReference type="PROSITE" id="PS00104">
    <property type="entry name" value="EPSP_SYNTHASE_1"/>
    <property type="match status" value="1"/>
</dbReference>
<dbReference type="GO" id="GO:0009423">
    <property type="term" value="P:chorismate biosynthetic process"/>
    <property type="evidence" value="ECO:0007669"/>
    <property type="project" value="UniProtKB-UniRule"/>
</dbReference>
<keyword evidence="7" id="KW-0963">Cytoplasm</keyword>
<feature type="binding site" evidence="7">
    <location>
        <position position="315"/>
    </location>
    <ligand>
        <name>3-phosphoshikimate</name>
        <dbReference type="ChEBI" id="CHEBI:145989"/>
    </ligand>
</feature>
<evidence type="ECO:0000256" key="7">
    <source>
        <dbReference type="HAMAP-Rule" id="MF_00210"/>
    </source>
</evidence>
<dbReference type="EMBL" id="JACHIU010000001">
    <property type="protein sequence ID" value="MBB6470591.1"/>
    <property type="molecule type" value="Genomic_DNA"/>
</dbReference>
<feature type="binding site" evidence="7">
    <location>
        <position position="175"/>
    </location>
    <ligand>
        <name>3-phosphoshikimate</name>
        <dbReference type="ChEBI" id="CHEBI:145989"/>
    </ligand>
</feature>
<gene>
    <name evidence="7" type="primary">aroA</name>
    <name evidence="9" type="ORF">BJ992_000022</name>
</gene>
<reference evidence="9 10" key="1">
    <citation type="submission" date="2020-08" db="EMBL/GenBank/DDBJ databases">
        <title>Sequencing the genomes of 1000 actinobacteria strains.</title>
        <authorList>
            <person name="Klenk H.-P."/>
        </authorList>
    </citation>
    <scope>NUCLEOTIDE SEQUENCE [LARGE SCALE GENOMIC DNA]</scope>
    <source>
        <strain evidence="9 10">DSM 44936</strain>
    </source>
</reference>
<dbReference type="GO" id="GO:0005737">
    <property type="term" value="C:cytoplasm"/>
    <property type="evidence" value="ECO:0007669"/>
    <property type="project" value="UniProtKB-SubCell"/>
</dbReference>
<feature type="binding site" evidence="7">
    <location>
        <position position="34"/>
    </location>
    <ligand>
        <name>3-phosphoshikimate</name>
        <dbReference type="ChEBI" id="CHEBI:145989"/>
    </ligand>
</feature>
<feature type="binding site" evidence="7">
    <location>
        <position position="174"/>
    </location>
    <ligand>
        <name>3-phosphoshikimate</name>
        <dbReference type="ChEBI" id="CHEBI:145989"/>
    </ligand>
</feature>
<comment type="pathway">
    <text evidence="1 7">Metabolic intermediate biosynthesis; chorismate biosynthesis; chorismate from D-erythrose 4-phosphate and phosphoenolpyruvate: step 6/7.</text>
</comment>